<accession>A0A1G6A6M9</accession>
<keyword evidence="3" id="KW-0813">Transport</keyword>
<evidence type="ECO:0000256" key="1">
    <source>
        <dbReference type="ARBA" id="ARBA00004417"/>
    </source>
</evidence>
<keyword evidence="4" id="KW-1003">Cell membrane</keyword>
<evidence type="ECO:0000313" key="10">
    <source>
        <dbReference type="Proteomes" id="UP000199071"/>
    </source>
</evidence>
<organism evidence="9 10">
    <name type="scientific">Bauldia litoralis</name>
    <dbReference type="NCBI Taxonomy" id="665467"/>
    <lineage>
        <taxon>Bacteria</taxon>
        <taxon>Pseudomonadati</taxon>
        <taxon>Pseudomonadota</taxon>
        <taxon>Alphaproteobacteria</taxon>
        <taxon>Hyphomicrobiales</taxon>
        <taxon>Kaistiaceae</taxon>
        <taxon>Bauldia</taxon>
    </lineage>
</organism>
<dbReference type="GO" id="GO:0016887">
    <property type="term" value="F:ATP hydrolysis activity"/>
    <property type="evidence" value="ECO:0007669"/>
    <property type="project" value="InterPro"/>
</dbReference>
<dbReference type="SMART" id="SM00382">
    <property type="entry name" value="AAA"/>
    <property type="match status" value="1"/>
</dbReference>
<comment type="subcellular location">
    <subcellularLocation>
        <location evidence="1">Cell inner membrane</location>
        <topology evidence="1">Peripheral membrane protein</topology>
    </subcellularLocation>
</comment>
<sequence length="352" mass="38010">MTEPEPSTGEQAPLLDMRGLGVTIEIGGRPAEVVRDLSLTLDDGEVLGIVGESGCGKTVTARSIIGLDRTDSRFRLGGQMLYRGRDLLALDEHAMRAIRGKEIAMIFQDPMTSLNPLHRIGAQIGETLGEHTALSKAAIRARTIDLLRQVGIPHPERRVDDYPHQFSGGMRQRAMIAMALACEPALLIADEPTTALDVTTQLQILDLLARLKDDYRMAVILITHDLGVVAEIADRVMVMYAGQCVEYGTTRDVFHAPKHPYTAGLLAAMPSADRPKVARLSAIKGSPPRLTAGLPSGCAFAPRCDHVFARCSEMPPLAAHDAAPDHRDRCWLPAGDRPWGLDPARGTAGSPA</sequence>
<evidence type="ECO:0000256" key="4">
    <source>
        <dbReference type="ARBA" id="ARBA00022475"/>
    </source>
</evidence>
<dbReference type="PROSITE" id="PS50893">
    <property type="entry name" value="ABC_TRANSPORTER_2"/>
    <property type="match status" value="1"/>
</dbReference>
<evidence type="ECO:0000256" key="7">
    <source>
        <dbReference type="ARBA" id="ARBA00023136"/>
    </source>
</evidence>
<comment type="similarity">
    <text evidence="2">Belongs to the ABC transporter superfamily.</text>
</comment>
<keyword evidence="6 9" id="KW-0067">ATP-binding</keyword>
<dbReference type="EMBL" id="FMXQ01000001">
    <property type="protein sequence ID" value="SDB04078.1"/>
    <property type="molecule type" value="Genomic_DNA"/>
</dbReference>
<dbReference type="STRING" id="665467.SAMN02982931_00235"/>
<dbReference type="CDD" id="cd03257">
    <property type="entry name" value="ABC_NikE_OppD_transporters"/>
    <property type="match status" value="1"/>
</dbReference>
<dbReference type="GO" id="GO:0005524">
    <property type="term" value="F:ATP binding"/>
    <property type="evidence" value="ECO:0007669"/>
    <property type="project" value="UniProtKB-KW"/>
</dbReference>
<reference evidence="9 10" key="1">
    <citation type="submission" date="2016-10" db="EMBL/GenBank/DDBJ databases">
        <authorList>
            <person name="de Groot N.N."/>
        </authorList>
    </citation>
    <scope>NUCLEOTIDE SEQUENCE [LARGE SCALE GENOMIC DNA]</scope>
    <source>
        <strain evidence="9 10">ATCC 35022</strain>
    </source>
</reference>
<evidence type="ECO:0000313" key="9">
    <source>
        <dbReference type="EMBL" id="SDB04078.1"/>
    </source>
</evidence>
<dbReference type="InterPro" id="IPR017871">
    <property type="entry name" value="ABC_transporter-like_CS"/>
</dbReference>
<gene>
    <name evidence="9" type="ORF">SAMN02982931_00235</name>
</gene>
<dbReference type="InterPro" id="IPR027417">
    <property type="entry name" value="P-loop_NTPase"/>
</dbReference>
<dbReference type="AlphaFoldDB" id="A0A1G6A6M9"/>
<name>A0A1G6A6M9_9HYPH</name>
<evidence type="ECO:0000259" key="8">
    <source>
        <dbReference type="PROSITE" id="PS50893"/>
    </source>
</evidence>
<keyword evidence="5" id="KW-0547">Nucleotide-binding</keyword>
<dbReference type="SUPFAM" id="SSF52540">
    <property type="entry name" value="P-loop containing nucleoside triphosphate hydrolases"/>
    <property type="match status" value="1"/>
</dbReference>
<dbReference type="InterPro" id="IPR003593">
    <property type="entry name" value="AAA+_ATPase"/>
</dbReference>
<dbReference type="InterPro" id="IPR003439">
    <property type="entry name" value="ABC_transporter-like_ATP-bd"/>
</dbReference>
<dbReference type="GO" id="GO:0005886">
    <property type="term" value="C:plasma membrane"/>
    <property type="evidence" value="ECO:0007669"/>
    <property type="project" value="UniProtKB-SubCell"/>
</dbReference>
<dbReference type="PROSITE" id="PS00211">
    <property type="entry name" value="ABC_TRANSPORTER_1"/>
    <property type="match status" value="1"/>
</dbReference>
<feature type="domain" description="ABC transporter" evidence="8">
    <location>
        <begin position="17"/>
        <end position="266"/>
    </location>
</feature>
<dbReference type="Pfam" id="PF08352">
    <property type="entry name" value="oligo_HPY"/>
    <property type="match status" value="1"/>
</dbReference>
<evidence type="ECO:0000256" key="3">
    <source>
        <dbReference type="ARBA" id="ARBA00022448"/>
    </source>
</evidence>
<dbReference type="NCBIfam" id="TIGR01727">
    <property type="entry name" value="oligo_HPY"/>
    <property type="match status" value="1"/>
</dbReference>
<evidence type="ECO:0000256" key="2">
    <source>
        <dbReference type="ARBA" id="ARBA00005417"/>
    </source>
</evidence>
<protein>
    <submittedName>
        <fullName evidence="9">Peptide/nickel transport system ATP-binding protein</fullName>
    </submittedName>
</protein>
<dbReference type="FunFam" id="3.40.50.300:FF:000016">
    <property type="entry name" value="Oligopeptide ABC transporter ATP-binding component"/>
    <property type="match status" value="1"/>
</dbReference>
<keyword evidence="10" id="KW-1185">Reference proteome</keyword>
<dbReference type="GO" id="GO:0015833">
    <property type="term" value="P:peptide transport"/>
    <property type="evidence" value="ECO:0007669"/>
    <property type="project" value="InterPro"/>
</dbReference>
<dbReference type="PANTHER" id="PTHR43297">
    <property type="entry name" value="OLIGOPEPTIDE TRANSPORT ATP-BINDING PROTEIN APPD"/>
    <property type="match status" value="1"/>
</dbReference>
<dbReference type="InterPro" id="IPR050388">
    <property type="entry name" value="ABC_Ni/Peptide_Import"/>
</dbReference>
<evidence type="ECO:0000256" key="6">
    <source>
        <dbReference type="ARBA" id="ARBA00022840"/>
    </source>
</evidence>
<evidence type="ECO:0000256" key="5">
    <source>
        <dbReference type="ARBA" id="ARBA00022741"/>
    </source>
</evidence>
<dbReference type="GO" id="GO:0055085">
    <property type="term" value="P:transmembrane transport"/>
    <property type="evidence" value="ECO:0007669"/>
    <property type="project" value="UniProtKB-ARBA"/>
</dbReference>
<dbReference type="Pfam" id="PF00005">
    <property type="entry name" value="ABC_tran"/>
    <property type="match status" value="1"/>
</dbReference>
<dbReference type="InterPro" id="IPR013563">
    <property type="entry name" value="Oligopep_ABC_C"/>
</dbReference>
<keyword evidence="7" id="KW-0472">Membrane</keyword>
<proteinExistence type="inferred from homology"/>
<dbReference type="PANTHER" id="PTHR43297:SF2">
    <property type="entry name" value="DIPEPTIDE TRANSPORT ATP-BINDING PROTEIN DPPD"/>
    <property type="match status" value="1"/>
</dbReference>
<dbReference type="Proteomes" id="UP000199071">
    <property type="component" value="Unassembled WGS sequence"/>
</dbReference>
<dbReference type="Gene3D" id="3.40.50.300">
    <property type="entry name" value="P-loop containing nucleotide triphosphate hydrolases"/>
    <property type="match status" value="1"/>
</dbReference>